<keyword evidence="2" id="KW-0418">Kinase</keyword>
<dbReference type="Gene3D" id="4.10.410.40">
    <property type="match status" value="1"/>
</dbReference>
<dbReference type="OrthoDB" id="4206561at2"/>
<dbReference type="InterPro" id="IPR032494">
    <property type="entry name" value="Phage_TTP_N"/>
</dbReference>
<dbReference type="NCBIfam" id="NF047353">
    <property type="entry name" value="tube_lmo2291"/>
    <property type="match status" value="1"/>
</dbReference>
<accession>A0A4Y8M7N2</accession>
<proteinExistence type="predicted"/>
<evidence type="ECO:0000313" key="2">
    <source>
        <dbReference type="EMBL" id="TFE30835.1"/>
    </source>
</evidence>
<sequence length="237" mass="24182">MKAKRSVGTKIKIGLNFIAGLTSIGAPEKTADTLDITTLDSDGGYREFIGGFKDGGEVSISGYFDPSDLGQTALDTAFEAGDATSFEIIFPSDLGASWVFNGVVTSYSGGNAELEEIVAFEATIKVSGKPVLALTASAGLSALALTGAGGALAPTFDNGKYTYTFSGVTAASITVTATAAGHTLKLYLDGVFSSELTTAVASGAIPLTLNVAKKLTIVAQEEGKTPVIYEVVALKTA</sequence>
<comment type="caution">
    <text evidence="2">The sequence shown here is derived from an EMBL/GenBank/DDBJ whole genome shotgun (WGS) entry which is preliminary data.</text>
</comment>
<name>A0A4Y8M7N2_9BACL</name>
<gene>
    <name evidence="2" type="ORF">E2980_03400</name>
</gene>
<organism evidence="2 3">
    <name type="scientific">Cohnella luojiensis</name>
    <dbReference type="NCBI Taxonomy" id="652876"/>
    <lineage>
        <taxon>Bacteria</taxon>
        <taxon>Bacillati</taxon>
        <taxon>Bacillota</taxon>
        <taxon>Bacilli</taxon>
        <taxon>Bacillales</taxon>
        <taxon>Paenibacillaceae</taxon>
        <taxon>Cohnella</taxon>
    </lineage>
</organism>
<feature type="domain" description="Lambda phage tail tube protein N-terminal" evidence="1">
    <location>
        <begin position="19"/>
        <end position="133"/>
    </location>
</feature>
<protein>
    <submittedName>
        <fullName evidence="2">Histidine kinase</fullName>
    </submittedName>
</protein>
<dbReference type="AlphaFoldDB" id="A0A4Y8M7N2"/>
<evidence type="ECO:0000259" key="1">
    <source>
        <dbReference type="Pfam" id="PF16461"/>
    </source>
</evidence>
<reference evidence="2 3" key="1">
    <citation type="submission" date="2019-03" db="EMBL/GenBank/DDBJ databases">
        <title>Cohnella endophytica sp. nov., a novel endophytic bacterium isolated from bark of Sonneratia apetala.</title>
        <authorList>
            <person name="Tuo L."/>
        </authorList>
    </citation>
    <scope>NUCLEOTIDE SEQUENCE [LARGE SCALE GENOMIC DNA]</scope>
    <source>
        <strain evidence="2 3">CCTCC AB 208254</strain>
    </source>
</reference>
<dbReference type="GO" id="GO:0016301">
    <property type="term" value="F:kinase activity"/>
    <property type="evidence" value="ECO:0007669"/>
    <property type="project" value="UniProtKB-KW"/>
</dbReference>
<keyword evidence="2" id="KW-0808">Transferase</keyword>
<dbReference type="Proteomes" id="UP000297900">
    <property type="component" value="Unassembled WGS sequence"/>
</dbReference>
<dbReference type="Pfam" id="PF16461">
    <property type="entry name" value="Phage_TTP_12"/>
    <property type="match status" value="1"/>
</dbReference>
<dbReference type="EMBL" id="SOMN01000002">
    <property type="protein sequence ID" value="TFE30835.1"/>
    <property type="molecule type" value="Genomic_DNA"/>
</dbReference>
<evidence type="ECO:0000313" key="3">
    <source>
        <dbReference type="Proteomes" id="UP000297900"/>
    </source>
</evidence>
<keyword evidence="3" id="KW-1185">Reference proteome</keyword>